<sequence length="119" mass="13502">MKEKILIYEDDKDIIILCKTVLSQHGFETESREVCENIFDDIESVVPNLILMDLWIPGIGGEKAIDMVKKNDKTKHIPVLVFSANSDIEEIGIKVKADGFVKKPFTITDFVQTIRGHLQ</sequence>
<keyword evidence="1 2" id="KW-0597">Phosphoprotein</keyword>
<keyword evidence="5" id="KW-1185">Reference proteome</keyword>
<reference evidence="4 5" key="1">
    <citation type="submission" date="2020-02" db="EMBL/GenBank/DDBJ databases">
        <title>Out from the shadows clarifying the taxonomy of the family Cryomorphaceae and related taxa by utilizing the GTDB taxonomic framework.</title>
        <authorList>
            <person name="Bowman J.P."/>
        </authorList>
    </citation>
    <scope>NUCLEOTIDE SEQUENCE [LARGE SCALE GENOMIC DNA]</scope>
    <source>
        <strain evidence="4 5">QSSC 1-22</strain>
    </source>
</reference>
<accession>A0A7K3WSU0</accession>
<evidence type="ECO:0000256" key="1">
    <source>
        <dbReference type="ARBA" id="ARBA00022553"/>
    </source>
</evidence>
<dbReference type="PROSITE" id="PS50110">
    <property type="entry name" value="RESPONSE_REGULATORY"/>
    <property type="match status" value="1"/>
</dbReference>
<feature type="domain" description="Response regulatory" evidence="3">
    <location>
        <begin position="4"/>
        <end position="118"/>
    </location>
</feature>
<dbReference type="Pfam" id="PF00072">
    <property type="entry name" value="Response_reg"/>
    <property type="match status" value="1"/>
</dbReference>
<dbReference type="PANTHER" id="PTHR44591">
    <property type="entry name" value="STRESS RESPONSE REGULATOR PROTEIN 1"/>
    <property type="match status" value="1"/>
</dbReference>
<gene>
    <name evidence="4" type="ORF">G3O08_14725</name>
</gene>
<dbReference type="InterPro" id="IPR011006">
    <property type="entry name" value="CheY-like_superfamily"/>
</dbReference>
<dbReference type="InterPro" id="IPR001789">
    <property type="entry name" value="Sig_transdc_resp-reg_receiver"/>
</dbReference>
<dbReference type="SUPFAM" id="SSF52172">
    <property type="entry name" value="CheY-like"/>
    <property type="match status" value="1"/>
</dbReference>
<dbReference type="Proteomes" id="UP000486602">
    <property type="component" value="Unassembled WGS sequence"/>
</dbReference>
<feature type="modified residue" description="4-aspartylphosphate" evidence="2">
    <location>
        <position position="53"/>
    </location>
</feature>
<evidence type="ECO:0000313" key="4">
    <source>
        <dbReference type="EMBL" id="NEN24757.1"/>
    </source>
</evidence>
<dbReference type="GO" id="GO:0000160">
    <property type="term" value="P:phosphorelay signal transduction system"/>
    <property type="evidence" value="ECO:0007669"/>
    <property type="project" value="InterPro"/>
</dbReference>
<dbReference type="InterPro" id="IPR050595">
    <property type="entry name" value="Bact_response_regulator"/>
</dbReference>
<dbReference type="Gene3D" id="3.40.50.2300">
    <property type="match status" value="1"/>
</dbReference>
<dbReference type="PANTHER" id="PTHR44591:SF3">
    <property type="entry name" value="RESPONSE REGULATORY DOMAIN-CONTAINING PROTEIN"/>
    <property type="match status" value="1"/>
</dbReference>
<evidence type="ECO:0000259" key="3">
    <source>
        <dbReference type="PROSITE" id="PS50110"/>
    </source>
</evidence>
<organism evidence="4 5">
    <name type="scientific">Cryomorpha ignava</name>
    <dbReference type="NCBI Taxonomy" id="101383"/>
    <lineage>
        <taxon>Bacteria</taxon>
        <taxon>Pseudomonadati</taxon>
        <taxon>Bacteroidota</taxon>
        <taxon>Flavobacteriia</taxon>
        <taxon>Flavobacteriales</taxon>
        <taxon>Cryomorphaceae</taxon>
        <taxon>Cryomorpha</taxon>
    </lineage>
</organism>
<comment type="caution">
    <text evidence="4">The sequence shown here is derived from an EMBL/GenBank/DDBJ whole genome shotgun (WGS) entry which is preliminary data.</text>
</comment>
<proteinExistence type="predicted"/>
<dbReference type="RefSeq" id="WP_163286151.1">
    <property type="nucleotide sequence ID" value="NZ_JAAGVY010000032.1"/>
</dbReference>
<name>A0A7K3WSU0_9FLAO</name>
<evidence type="ECO:0000313" key="5">
    <source>
        <dbReference type="Proteomes" id="UP000486602"/>
    </source>
</evidence>
<evidence type="ECO:0000256" key="2">
    <source>
        <dbReference type="PROSITE-ProRule" id="PRU00169"/>
    </source>
</evidence>
<dbReference type="AlphaFoldDB" id="A0A7K3WSU0"/>
<dbReference type="EMBL" id="JAAGVY010000032">
    <property type="protein sequence ID" value="NEN24757.1"/>
    <property type="molecule type" value="Genomic_DNA"/>
</dbReference>
<dbReference type="SMART" id="SM00448">
    <property type="entry name" value="REC"/>
    <property type="match status" value="1"/>
</dbReference>
<protein>
    <submittedName>
        <fullName evidence="4">Response regulator</fullName>
    </submittedName>
</protein>